<proteinExistence type="predicted"/>
<sequence length="210" mass="22666">MFRLFSIIALLIAALGSVGLARPLEKRTEEFGIYAFGDKISGLQIYYSNGAALIGDPTQSKNSTDVLPVTCAYLPPPPGTWAALMQNVCPPVYSFLVNLVTVSGSDGNTFTVHSESKAKSLTDQALYISNDGSDKVGFSSSTERSSGKLTDIWWLYGRYVMTNVEGATFYAEPTSDGWYTLSWSSADQTGTNKVLVTLRTIEPSTTSVLA</sequence>
<gene>
    <name evidence="2" type="ORF">N7509_009020</name>
</gene>
<dbReference type="EMBL" id="JAPZBU010000009">
    <property type="protein sequence ID" value="KAJ5386479.1"/>
    <property type="molecule type" value="Genomic_DNA"/>
</dbReference>
<dbReference type="RefSeq" id="XP_056484277.1">
    <property type="nucleotide sequence ID" value="XM_056633657.1"/>
</dbReference>
<organism evidence="2 3">
    <name type="scientific">Penicillium cosmopolitanum</name>
    <dbReference type="NCBI Taxonomy" id="1131564"/>
    <lineage>
        <taxon>Eukaryota</taxon>
        <taxon>Fungi</taxon>
        <taxon>Dikarya</taxon>
        <taxon>Ascomycota</taxon>
        <taxon>Pezizomycotina</taxon>
        <taxon>Eurotiomycetes</taxon>
        <taxon>Eurotiomycetidae</taxon>
        <taxon>Eurotiales</taxon>
        <taxon>Aspergillaceae</taxon>
        <taxon>Penicillium</taxon>
    </lineage>
</organism>
<keyword evidence="3" id="KW-1185">Reference proteome</keyword>
<name>A0A9X0B373_9EURO</name>
<reference evidence="2" key="1">
    <citation type="submission" date="2022-12" db="EMBL/GenBank/DDBJ databases">
        <authorList>
            <person name="Petersen C."/>
        </authorList>
    </citation>
    <scope>NUCLEOTIDE SEQUENCE</scope>
    <source>
        <strain evidence="2">IBT 29677</strain>
    </source>
</reference>
<dbReference type="GeneID" id="81372637"/>
<dbReference type="Proteomes" id="UP001147747">
    <property type="component" value="Unassembled WGS sequence"/>
</dbReference>
<evidence type="ECO:0000313" key="2">
    <source>
        <dbReference type="EMBL" id="KAJ5386479.1"/>
    </source>
</evidence>
<dbReference type="AlphaFoldDB" id="A0A9X0B373"/>
<evidence type="ECO:0000256" key="1">
    <source>
        <dbReference type="SAM" id="SignalP"/>
    </source>
</evidence>
<dbReference type="OrthoDB" id="5230873at2759"/>
<feature type="signal peptide" evidence="1">
    <location>
        <begin position="1"/>
        <end position="21"/>
    </location>
</feature>
<reference evidence="2" key="2">
    <citation type="journal article" date="2023" name="IMA Fungus">
        <title>Comparative genomic study of the Penicillium genus elucidates a diverse pangenome and 15 lateral gene transfer events.</title>
        <authorList>
            <person name="Petersen C."/>
            <person name="Sorensen T."/>
            <person name="Nielsen M.R."/>
            <person name="Sondergaard T.E."/>
            <person name="Sorensen J.L."/>
            <person name="Fitzpatrick D.A."/>
            <person name="Frisvad J.C."/>
            <person name="Nielsen K.L."/>
        </authorList>
    </citation>
    <scope>NUCLEOTIDE SEQUENCE</scope>
    <source>
        <strain evidence="2">IBT 29677</strain>
    </source>
</reference>
<accession>A0A9X0B373</accession>
<keyword evidence="1" id="KW-0732">Signal</keyword>
<comment type="caution">
    <text evidence="2">The sequence shown here is derived from an EMBL/GenBank/DDBJ whole genome shotgun (WGS) entry which is preliminary data.</text>
</comment>
<feature type="chain" id="PRO_5040944630" evidence="1">
    <location>
        <begin position="22"/>
        <end position="210"/>
    </location>
</feature>
<evidence type="ECO:0000313" key="3">
    <source>
        <dbReference type="Proteomes" id="UP001147747"/>
    </source>
</evidence>
<protein>
    <submittedName>
        <fullName evidence="2">Uncharacterized protein</fullName>
    </submittedName>
</protein>